<dbReference type="RefSeq" id="WP_187150304.1">
    <property type="nucleotide sequence ID" value="NZ_LWUJ01000012.1"/>
</dbReference>
<proteinExistence type="predicted"/>
<name>A0A1A9QBS2_9MOLU</name>
<feature type="compositionally biased region" description="Pro residues" evidence="1">
    <location>
        <begin position="205"/>
        <end position="215"/>
    </location>
</feature>
<sequence length="215" mass="24072">MSVEVVQKVAAVTLIAGSLGGGYFALTGGSSGTLKGMHLAQKRQLVTDWDSIEAEYNKDDNSETIDGITKKGKKVKENIKQWCETKGSTYYLGSTDNTYRLYAVWCLQEVTLDAELTRQGFRWDTGYWGKKLKKYTDGAQSFIKDGGKAVAAKDLTEKHIEDWCNKNKGERYKYQGDTNEYQVRGYCYWTDEELAEAKKPEPDPKSSPSPPGSSD</sequence>
<evidence type="ECO:0000256" key="1">
    <source>
        <dbReference type="SAM" id="MobiDB-lite"/>
    </source>
</evidence>
<feature type="compositionally biased region" description="Basic and acidic residues" evidence="1">
    <location>
        <begin position="195"/>
        <end position="204"/>
    </location>
</feature>
<dbReference type="Proteomes" id="UP000077623">
    <property type="component" value="Unassembled WGS sequence"/>
</dbReference>
<keyword evidence="3" id="KW-1185">Reference proteome</keyword>
<protein>
    <submittedName>
        <fullName evidence="2">Uncharacterized protein</fullName>
    </submittedName>
</protein>
<feature type="region of interest" description="Disordered" evidence="1">
    <location>
        <begin position="195"/>
        <end position="215"/>
    </location>
</feature>
<reference evidence="3" key="1">
    <citation type="submission" date="2016-04" db="EMBL/GenBank/DDBJ databases">
        <authorList>
            <person name="Quiroz-Castaneda R.E."/>
            <person name="Martinez-Ocampo F."/>
        </authorList>
    </citation>
    <scope>NUCLEOTIDE SEQUENCE [LARGE SCALE GENOMIC DNA]</scope>
    <source>
        <strain evidence="3">INIFAP01</strain>
    </source>
</reference>
<dbReference type="AlphaFoldDB" id="A0A1A9QBS2"/>
<organism evidence="2 3">
    <name type="scientific">Candidatus Mycoplasma haematobovis</name>
    <dbReference type="NCBI Taxonomy" id="432608"/>
    <lineage>
        <taxon>Bacteria</taxon>
        <taxon>Bacillati</taxon>
        <taxon>Mycoplasmatota</taxon>
        <taxon>Mollicutes</taxon>
        <taxon>Mycoplasmataceae</taxon>
        <taxon>Mycoplasma</taxon>
    </lineage>
</organism>
<comment type="caution">
    <text evidence="2">The sequence shown here is derived from an EMBL/GenBank/DDBJ whole genome shotgun (WGS) entry which is preliminary data.</text>
</comment>
<dbReference type="STRING" id="432608.A6V39_03330"/>
<dbReference type="EMBL" id="LWUJ01000012">
    <property type="protein sequence ID" value="OAL09917.1"/>
    <property type="molecule type" value="Genomic_DNA"/>
</dbReference>
<accession>A0A1A9QBS2</accession>
<evidence type="ECO:0000313" key="3">
    <source>
        <dbReference type="Proteomes" id="UP000077623"/>
    </source>
</evidence>
<evidence type="ECO:0000313" key="2">
    <source>
        <dbReference type="EMBL" id="OAL09917.1"/>
    </source>
</evidence>
<gene>
    <name evidence="2" type="ORF">A6V39_03330</name>
</gene>